<gene>
    <name evidence="2" type="ORF">RND81_12G033900</name>
</gene>
<protein>
    <recommendedName>
        <fullName evidence="1">Reverse transcriptase zinc-binding domain-containing protein</fullName>
    </recommendedName>
</protein>
<comment type="caution">
    <text evidence="2">The sequence shown here is derived from an EMBL/GenBank/DDBJ whole genome shotgun (WGS) entry which is preliminary data.</text>
</comment>
<reference evidence="2" key="1">
    <citation type="submission" date="2024-03" db="EMBL/GenBank/DDBJ databases">
        <title>WGS assembly of Saponaria officinalis var. Norfolk2.</title>
        <authorList>
            <person name="Jenkins J."/>
            <person name="Shu S."/>
            <person name="Grimwood J."/>
            <person name="Barry K."/>
            <person name="Goodstein D."/>
            <person name="Schmutz J."/>
            <person name="Leebens-Mack J."/>
            <person name="Osbourn A."/>
        </authorList>
    </citation>
    <scope>NUCLEOTIDE SEQUENCE [LARGE SCALE GENOMIC DNA]</scope>
    <source>
        <strain evidence="2">JIC</strain>
    </source>
</reference>
<dbReference type="AlphaFoldDB" id="A0AAW1H2R2"/>
<dbReference type="Proteomes" id="UP001443914">
    <property type="component" value="Unassembled WGS sequence"/>
</dbReference>
<proteinExistence type="predicted"/>
<dbReference type="InterPro" id="IPR026960">
    <property type="entry name" value="RVT-Znf"/>
</dbReference>
<accession>A0AAW1H2R2</accession>
<organism evidence="2 3">
    <name type="scientific">Saponaria officinalis</name>
    <name type="common">Common soapwort</name>
    <name type="synonym">Lychnis saponaria</name>
    <dbReference type="NCBI Taxonomy" id="3572"/>
    <lineage>
        <taxon>Eukaryota</taxon>
        <taxon>Viridiplantae</taxon>
        <taxon>Streptophyta</taxon>
        <taxon>Embryophyta</taxon>
        <taxon>Tracheophyta</taxon>
        <taxon>Spermatophyta</taxon>
        <taxon>Magnoliopsida</taxon>
        <taxon>eudicotyledons</taxon>
        <taxon>Gunneridae</taxon>
        <taxon>Pentapetalae</taxon>
        <taxon>Caryophyllales</taxon>
        <taxon>Caryophyllaceae</taxon>
        <taxon>Caryophylleae</taxon>
        <taxon>Saponaria</taxon>
    </lineage>
</organism>
<dbReference type="PANTHER" id="PTHR33116:SF80">
    <property type="entry name" value="REVERSE TRANSCRIPTASE ZINC-BINDING DOMAIN-CONTAINING PROTEIN"/>
    <property type="match status" value="1"/>
</dbReference>
<dbReference type="Pfam" id="PF13966">
    <property type="entry name" value="zf-RVT"/>
    <property type="match status" value="1"/>
</dbReference>
<dbReference type="PANTHER" id="PTHR33116">
    <property type="entry name" value="REVERSE TRANSCRIPTASE ZINC-BINDING DOMAIN-CONTAINING PROTEIN-RELATED-RELATED"/>
    <property type="match status" value="1"/>
</dbReference>
<evidence type="ECO:0000313" key="2">
    <source>
        <dbReference type="EMBL" id="KAK9671497.1"/>
    </source>
</evidence>
<keyword evidence="3" id="KW-1185">Reference proteome</keyword>
<dbReference type="EMBL" id="JBDFQZ010000012">
    <property type="protein sequence ID" value="KAK9671497.1"/>
    <property type="molecule type" value="Genomic_DNA"/>
</dbReference>
<name>A0AAW1H2R2_SAPOF</name>
<feature type="domain" description="Reverse transcriptase zinc-binding" evidence="1">
    <location>
        <begin position="175"/>
        <end position="259"/>
    </location>
</feature>
<sequence length="348" mass="40786">MEVQCQILHLTGFSEGFLPFTYLGLPLSSSRLKRVQYSPLIDKLVNQTLHWSSSFLSHAGKIQLISSVLFSNLVYWPRLEGGLGIKEILSWNKALMLKWLWRLEVGIPSLWAKWVGAYLLKRDSIWSVSARQIDHWLWKGLLEIRDDLVSKVGSPDQAAALIASWCRCTDGAPRFCVQQAYHCLRPRGVRLLKLRGLWEPWAFPKHCVVGWTAYHKRLATIDMLQRHGFSFVNRSYLCRNACESHEHLFFKCSYMGELWRIVMLGIGITRRPRSFAWELEWIYRNVMGKDPPSRLYRMAIVGVMYHGWIERNNRVFRGIEREANTVCRQINFELACRFYKFCDVNSFF</sequence>
<evidence type="ECO:0000259" key="1">
    <source>
        <dbReference type="Pfam" id="PF13966"/>
    </source>
</evidence>
<evidence type="ECO:0000313" key="3">
    <source>
        <dbReference type="Proteomes" id="UP001443914"/>
    </source>
</evidence>